<comment type="caution">
    <text evidence="1">The sequence shown here is derived from an EMBL/GenBank/DDBJ whole genome shotgun (WGS) entry which is preliminary data.</text>
</comment>
<sequence>MSPYKVADLSSIASHDAFSIPSYQAPSSVSTLYGDHHIASISNGQIVVKTEKMNL</sequence>
<keyword evidence="2" id="KW-1185">Reference proteome</keyword>
<dbReference type="EMBL" id="CM031823">
    <property type="protein sequence ID" value="KAG6627870.1"/>
    <property type="molecule type" value="Genomic_DNA"/>
</dbReference>
<gene>
    <name evidence="1" type="ORF">CIPAW_15G159700</name>
</gene>
<proteinExistence type="predicted"/>
<evidence type="ECO:0000313" key="2">
    <source>
        <dbReference type="Proteomes" id="UP000811609"/>
    </source>
</evidence>
<name>A0A8T1NFY0_CARIL</name>
<dbReference type="Proteomes" id="UP000811609">
    <property type="component" value="Chromosome 15"/>
</dbReference>
<reference evidence="1" key="1">
    <citation type="submission" date="2020-12" db="EMBL/GenBank/DDBJ databases">
        <title>WGS assembly of Carya illinoinensis cv. Pawnee.</title>
        <authorList>
            <person name="Platts A."/>
            <person name="Shu S."/>
            <person name="Wright S."/>
            <person name="Barry K."/>
            <person name="Edger P."/>
            <person name="Pires J.C."/>
            <person name="Schmutz J."/>
        </authorList>
    </citation>
    <scope>NUCLEOTIDE SEQUENCE</scope>
    <source>
        <tissue evidence="1">Leaf</tissue>
    </source>
</reference>
<organism evidence="1 2">
    <name type="scientific">Carya illinoinensis</name>
    <name type="common">Pecan</name>
    <dbReference type="NCBI Taxonomy" id="32201"/>
    <lineage>
        <taxon>Eukaryota</taxon>
        <taxon>Viridiplantae</taxon>
        <taxon>Streptophyta</taxon>
        <taxon>Embryophyta</taxon>
        <taxon>Tracheophyta</taxon>
        <taxon>Spermatophyta</taxon>
        <taxon>Magnoliopsida</taxon>
        <taxon>eudicotyledons</taxon>
        <taxon>Gunneridae</taxon>
        <taxon>Pentapetalae</taxon>
        <taxon>rosids</taxon>
        <taxon>fabids</taxon>
        <taxon>Fagales</taxon>
        <taxon>Juglandaceae</taxon>
        <taxon>Carya</taxon>
    </lineage>
</organism>
<protein>
    <submittedName>
        <fullName evidence="1">Uncharacterized protein</fullName>
    </submittedName>
</protein>
<evidence type="ECO:0000313" key="1">
    <source>
        <dbReference type="EMBL" id="KAG6627870.1"/>
    </source>
</evidence>
<dbReference type="AlphaFoldDB" id="A0A8T1NFY0"/>
<accession>A0A8T1NFY0</accession>